<dbReference type="SUPFAM" id="SSF46565">
    <property type="entry name" value="Chaperone J-domain"/>
    <property type="match status" value="1"/>
</dbReference>
<feature type="compositionally biased region" description="Basic and acidic residues" evidence="11">
    <location>
        <begin position="123"/>
        <end position="133"/>
    </location>
</feature>
<evidence type="ECO:0000256" key="1">
    <source>
        <dbReference type="ARBA" id="ARBA00004167"/>
    </source>
</evidence>
<keyword evidence="5" id="KW-0832">Ubl conjugation</keyword>
<dbReference type="SMART" id="SM00271">
    <property type="entry name" value="DnaJ"/>
    <property type="match status" value="1"/>
</dbReference>
<dbReference type="OMA" id="DDRMRKK"/>
<dbReference type="CDD" id="cd06257">
    <property type="entry name" value="DnaJ"/>
    <property type="match status" value="1"/>
</dbReference>
<dbReference type="AlphaFoldDB" id="A0A4W3JHQ7"/>
<dbReference type="GO" id="GO:0003677">
    <property type="term" value="F:DNA binding"/>
    <property type="evidence" value="ECO:0007669"/>
    <property type="project" value="UniProtKB-KW"/>
</dbReference>
<dbReference type="GO" id="GO:0030544">
    <property type="term" value="F:Hsp70 protein binding"/>
    <property type="evidence" value="ECO:0007669"/>
    <property type="project" value="TreeGrafter"/>
</dbReference>
<dbReference type="InterPro" id="IPR015399">
    <property type="entry name" value="DUF1977_DnaJ-like"/>
</dbReference>
<dbReference type="PRINTS" id="PR00625">
    <property type="entry name" value="JDOMAIN"/>
</dbReference>
<evidence type="ECO:0000256" key="4">
    <source>
        <dbReference type="ARBA" id="ARBA00022692"/>
    </source>
</evidence>
<proteinExistence type="predicted"/>
<organism evidence="14 15">
    <name type="scientific">Callorhinchus milii</name>
    <name type="common">Ghost shark</name>
    <dbReference type="NCBI Taxonomy" id="7868"/>
    <lineage>
        <taxon>Eukaryota</taxon>
        <taxon>Metazoa</taxon>
        <taxon>Chordata</taxon>
        <taxon>Craniata</taxon>
        <taxon>Vertebrata</taxon>
        <taxon>Chondrichthyes</taxon>
        <taxon>Holocephali</taxon>
        <taxon>Chimaeriformes</taxon>
        <taxon>Callorhinchidae</taxon>
        <taxon>Callorhinchus</taxon>
    </lineage>
</organism>
<feature type="domain" description="J" evidence="13">
    <location>
        <begin position="151"/>
        <end position="215"/>
    </location>
</feature>
<evidence type="ECO:0000256" key="6">
    <source>
        <dbReference type="ARBA" id="ARBA00022989"/>
    </source>
</evidence>
<dbReference type="GO" id="GO:0005789">
    <property type="term" value="C:endoplasmic reticulum membrane"/>
    <property type="evidence" value="ECO:0007669"/>
    <property type="project" value="TreeGrafter"/>
</dbReference>
<dbReference type="InterPro" id="IPR051100">
    <property type="entry name" value="DnaJ_subfamily_B/C"/>
</dbReference>
<dbReference type="SMART" id="SM00414">
    <property type="entry name" value="H2A"/>
    <property type="match status" value="1"/>
</dbReference>
<keyword evidence="9" id="KW-0143">Chaperone</keyword>
<evidence type="ECO:0000256" key="10">
    <source>
        <dbReference type="ARBA" id="ARBA00023269"/>
    </source>
</evidence>
<dbReference type="InterPro" id="IPR001623">
    <property type="entry name" value="DnaJ_domain"/>
</dbReference>
<dbReference type="InParanoid" id="A0A4W3JHQ7"/>
<protein>
    <submittedName>
        <fullName evidence="14">DnaJ heat shock protein family (Hsp40) member B14</fullName>
    </submittedName>
</protein>
<evidence type="ECO:0000256" key="11">
    <source>
        <dbReference type="SAM" id="MobiDB-lite"/>
    </source>
</evidence>
<dbReference type="SUPFAM" id="SSF47113">
    <property type="entry name" value="Histone-fold"/>
    <property type="match status" value="1"/>
</dbReference>
<dbReference type="STRING" id="7868.ENSCMIP00000038966"/>
<dbReference type="Gene3D" id="1.10.287.110">
    <property type="entry name" value="DnaJ domain"/>
    <property type="match status" value="1"/>
</dbReference>
<dbReference type="InterPro" id="IPR009072">
    <property type="entry name" value="Histone-fold"/>
</dbReference>
<accession>A0A4W3JHQ7</accession>
<evidence type="ECO:0000256" key="2">
    <source>
        <dbReference type="ARBA" id="ARBA00004286"/>
    </source>
</evidence>
<dbReference type="Proteomes" id="UP000314986">
    <property type="component" value="Unassembled WGS sequence"/>
</dbReference>
<reference evidence="15" key="3">
    <citation type="journal article" date="2014" name="Nature">
        <title>Elephant shark genome provides unique insights into gnathostome evolution.</title>
        <authorList>
            <consortium name="International Elephant Shark Genome Sequencing Consortium"/>
            <person name="Venkatesh B."/>
            <person name="Lee A.P."/>
            <person name="Ravi V."/>
            <person name="Maurya A.K."/>
            <person name="Lian M.M."/>
            <person name="Swann J.B."/>
            <person name="Ohta Y."/>
            <person name="Flajnik M.F."/>
            <person name="Sutoh Y."/>
            <person name="Kasahara M."/>
            <person name="Hoon S."/>
            <person name="Gangu V."/>
            <person name="Roy S.W."/>
            <person name="Irimia M."/>
            <person name="Korzh V."/>
            <person name="Kondrychyn I."/>
            <person name="Lim Z.W."/>
            <person name="Tay B.H."/>
            <person name="Tohari S."/>
            <person name="Kong K.W."/>
            <person name="Ho S."/>
            <person name="Lorente-Galdos B."/>
            <person name="Quilez J."/>
            <person name="Marques-Bonet T."/>
            <person name="Raney B.J."/>
            <person name="Ingham P.W."/>
            <person name="Tay A."/>
            <person name="Hillier L.W."/>
            <person name="Minx P."/>
            <person name="Boehm T."/>
            <person name="Wilson R.K."/>
            <person name="Brenner S."/>
            <person name="Warren W.C."/>
        </authorList>
    </citation>
    <scope>NUCLEOTIDE SEQUENCE [LARGE SCALE GENOMIC DNA]</scope>
</reference>
<keyword evidence="10" id="KW-0544">Nucleosome core</keyword>
<name>A0A4W3JHQ7_CALMI</name>
<evidence type="ECO:0000256" key="8">
    <source>
        <dbReference type="ARBA" id="ARBA00023136"/>
    </source>
</evidence>
<dbReference type="GO" id="GO:0000786">
    <property type="term" value="C:nucleosome"/>
    <property type="evidence" value="ECO:0007669"/>
    <property type="project" value="UniProtKB-KW"/>
</dbReference>
<keyword evidence="15" id="KW-1185">Reference proteome</keyword>
<dbReference type="PANTHER" id="PTHR43908:SF3">
    <property type="entry name" value="AT29763P-RELATED"/>
    <property type="match status" value="1"/>
</dbReference>
<evidence type="ECO:0000256" key="5">
    <source>
        <dbReference type="ARBA" id="ARBA00022843"/>
    </source>
</evidence>
<dbReference type="GO" id="GO:0071218">
    <property type="term" value="P:cellular response to misfolded protein"/>
    <property type="evidence" value="ECO:0007669"/>
    <property type="project" value="TreeGrafter"/>
</dbReference>
<dbReference type="GeneTree" id="ENSGT00940000157887"/>
<dbReference type="Pfam" id="PF09320">
    <property type="entry name" value="DUF1977"/>
    <property type="match status" value="1"/>
</dbReference>
<evidence type="ECO:0000313" key="14">
    <source>
        <dbReference type="Ensembl" id="ENSCMIP00000038966.1"/>
    </source>
</evidence>
<evidence type="ECO:0000256" key="7">
    <source>
        <dbReference type="ARBA" id="ARBA00023125"/>
    </source>
</evidence>
<keyword evidence="7" id="KW-0238">DNA-binding</keyword>
<reference evidence="14" key="5">
    <citation type="submission" date="2025-09" db="UniProtKB">
        <authorList>
            <consortium name="Ensembl"/>
        </authorList>
    </citation>
    <scope>IDENTIFICATION</scope>
</reference>
<dbReference type="InterPro" id="IPR032454">
    <property type="entry name" value="Histone_H2A_C"/>
</dbReference>
<dbReference type="FunFam" id="1.10.287.110:FF:000070">
    <property type="entry name" value="Endoplasmic reticulum protein, putative"/>
    <property type="match status" value="1"/>
</dbReference>
<comment type="subcellular location">
    <subcellularLocation>
        <location evidence="2">Chromosome</location>
    </subcellularLocation>
    <subcellularLocation>
        <location evidence="1">Membrane</location>
        <topology evidence="1">Single-pass membrane protein</topology>
    </subcellularLocation>
</comment>
<feature type="region of interest" description="Disordered" evidence="11">
    <location>
        <begin position="95"/>
        <end position="133"/>
    </location>
</feature>
<evidence type="ECO:0000256" key="9">
    <source>
        <dbReference type="ARBA" id="ARBA00023186"/>
    </source>
</evidence>
<feature type="transmembrane region" description="Helical" evidence="12">
    <location>
        <begin position="288"/>
        <end position="309"/>
    </location>
</feature>
<keyword evidence="6 12" id="KW-1133">Transmembrane helix</keyword>
<evidence type="ECO:0000259" key="13">
    <source>
        <dbReference type="PROSITE" id="PS50076"/>
    </source>
</evidence>
<dbReference type="Ensembl" id="ENSCMIT00000039522.1">
    <property type="protein sequence ID" value="ENSCMIP00000038966.1"/>
    <property type="gene ID" value="ENSCMIG00000016345.1"/>
</dbReference>
<dbReference type="Pfam" id="PF16211">
    <property type="entry name" value="Histone_H2A_C"/>
    <property type="match status" value="1"/>
</dbReference>
<evidence type="ECO:0000313" key="15">
    <source>
        <dbReference type="Proteomes" id="UP000314986"/>
    </source>
</evidence>
<dbReference type="PROSITE" id="PS50076">
    <property type="entry name" value="DNAJ_2"/>
    <property type="match status" value="1"/>
</dbReference>
<dbReference type="Gene3D" id="1.10.20.10">
    <property type="entry name" value="Histone, subunit A"/>
    <property type="match status" value="1"/>
</dbReference>
<reference evidence="14" key="4">
    <citation type="submission" date="2025-08" db="UniProtKB">
        <authorList>
            <consortium name="Ensembl"/>
        </authorList>
    </citation>
    <scope>IDENTIFICATION</scope>
</reference>
<dbReference type="GO" id="GO:0030527">
    <property type="term" value="F:structural constituent of chromatin"/>
    <property type="evidence" value="ECO:0007669"/>
    <property type="project" value="InterPro"/>
</dbReference>
<evidence type="ECO:0000256" key="3">
    <source>
        <dbReference type="ARBA" id="ARBA00022454"/>
    </source>
</evidence>
<dbReference type="Pfam" id="PF00226">
    <property type="entry name" value="DnaJ"/>
    <property type="match status" value="1"/>
</dbReference>
<evidence type="ECO:0000256" key="12">
    <source>
        <dbReference type="SAM" id="Phobius"/>
    </source>
</evidence>
<keyword evidence="4 12" id="KW-0812">Transmembrane</keyword>
<dbReference type="GO" id="GO:0046982">
    <property type="term" value="F:protein heterodimerization activity"/>
    <property type="evidence" value="ECO:0007669"/>
    <property type="project" value="InterPro"/>
</dbReference>
<keyword evidence="8 12" id="KW-0472">Membrane</keyword>
<reference evidence="15" key="1">
    <citation type="journal article" date="2006" name="Science">
        <title>Ancient noncoding elements conserved in the human genome.</title>
        <authorList>
            <person name="Venkatesh B."/>
            <person name="Kirkness E.F."/>
            <person name="Loh Y.H."/>
            <person name="Halpern A.L."/>
            <person name="Lee A.P."/>
            <person name="Johnson J."/>
            <person name="Dandona N."/>
            <person name="Viswanathan L.D."/>
            <person name="Tay A."/>
            <person name="Venter J.C."/>
            <person name="Strausberg R.L."/>
            <person name="Brenner S."/>
        </authorList>
    </citation>
    <scope>NUCLEOTIDE SEQUENCE [LARGE SCALE GENOMIC DNA]</scope>
</reference>
<dbReference type="InterPro" id="IPR002119">
    <property type="entry name" value="Histone_H2A"/>
</dbReference>
<dbReference type="PRINTS" id="PR00620">
    <property type="entry name" value="HISTONEH2A"/>
</dbReference>
<dbReference type="PANTHER" id="PTHR43908">
    <property type="entry name" value="AT29763P-RELATED"/>
    <property type="match status" value="1"/>
</dbReference>
<sequence length="418" mass="46634">MPGLLLQVLELAGNASKDLKVKRITPRHLQLAIRGDEELDSLIKATIAGGGVIPHIHKSLIGDVCAEAILNCGLKVVSEIAPALIDAITKNGSTAGNNEHHHESGKPYCRKPGGDAAGNGGNTEKDTRGDVAKSYTKEQLEGVQRIKRCKDYYEILGLTKDATDDDLKKAYKQLARKFHPDKNHAPGATEAFKAIGNAYGVLSNPVKRKDYDQYGEKMSASGGNGGFEFHRNYESDITPEDLFNMFFGGGFPAGNTHAYSNGRARFTSQAPFHRTQQEEERGDGGFSMFIQLLPIIILILVSVMSQLLVTNPPYSLYHRAGMGHTVRKQTSNLNVVYFVNKDFDKEYTGVSIQKIEKSVEEDYIANLRNNCWKERQERNDLFYVAKVYRDEKRRKKAELMRLESCDKLARLNELYRGG</sequence>
<dbReference type="InterPro" id="IPR036869">
    <property type="entry name" value="J_dom_sf"/>
</dbReference>
<keyword evidence="3" id="KW-0158">Chromosome</keyword>
<reference evidence="15" key="2">
    <citation type="journal article" date="2007" name="PLoS Biol.">
        <title>Survey sequencing and comparative analysis of the elephant shark (Callorhinchus milii) genome.</title>
        <authorList>
            <person name="Venkatesh B."/>
            <person name="Kirkness E.F."/>
            <person name="Loh Y.H."/>
            <person name="Halpern A.L."/>
            <person name="Lee A.P."/>
            <person name="Johnson J."/>
            <person name="Dandona N."/>
            <person name="Viswanathan L.D."/>
            <person name="Tay A."/>
            <person name="Venter J.C."/>
            <person name="Strausberg R.L."/>
            <person name="Brenner S."/>
        </authorList>
    </citation>
    <scope>NUCLEOTIDE SEQUENCE [LARGE SCALE GENOMIC DNA]</scope>
</reference>